<evidence type="ECO:0000256" key="3">
    <source>
        <dbReference type="ARBA" id="ARBA00005517"/>
    </source>
</evidence>
<dbReference type="InterPro" id="IPR001926">
    <property type="entry name" value="TrpB-like_PALP"/>
</dbReference>
<reference evidence="15" key="1">
    <citation type="submission" date="2015-01" db="EMBL/GenBank/DDBJ databases">
        <title>Flavisolibacter sp./LCS9/ whole genome sequencing.</title>
        <authorList>
            <person name="Kim M.K."/>
            <person name="Srinivasan S."/>
            <person name="Lee J.-J."/>
        </authorList>
    </citation>
    <scope>NUCLEOTIDE SEQUENCE [LARGE SCALE GENOMIC DNA]</scope>
    <source>
        <strain evidence="15">LCS9</strain>
    </source>
</reference>
<dbReference type="GO" id="GO:0004795">
    <property type="term" value="F:threonine synthase activity"/>
    <property type="evidence" value="ECO:0007669"/>
    <property type="project" value="UniProtKB-UniRule"/>
</dbReference>
<proteinExistence type="inferred from homology"/>
<comment type="pathway">
    <text evidence="2">Amino-acid biosynthesis; L-threonine biosynthesis; L-threonine from L-aspartate: step 5/5.</text>
</comment>
<dbReference type="GO" id="GO:0030170">
    <property type="term" value="F:pyridoxal phosphate binding"/>
    <property type="evidence" value="ECO:0007669"/>
    <property type="project" value="InterPro"/>
</dbReference>
<sequence>MDSINSVSEVEVALSYHYVCAGCGKPVAEEPLPTFSHCEQCGNNPLIIQYNFQPPYSKSNIDSKERSMWRYRKFLPLADEEEAISLGEGWTPILPLEKTAQRLGFTQLLLKDESMNPTGSFKARGLSMAVTKAKSNGIECCIIPTAGNAGGALSAYCAKAGIEAIVVMPAHTPSTFQMECMMYGAEVILVNGLISDCAKKVAQLKTQRNCFDISTMKEPYRLEGKKTMGYEIAEQLNWELPDVILYPAGGGTGLIGIWKAFKEMQSMGWLTRKLPKMIAVQAANCNPLALTYMGLQKDASQYKGQPTIANGLAVPNPFAERLMLNVLQESNGTVVSVTEQAIVDSWKTLAKTEGLLLAPEGAALFAALKDLQQKNILTGAENILLLNTGTGYKYLENLTL</sequence>
<evidence type="ECO:0000313" key="14">
    <source>
        <dbReference type="EMBL" id="ANE52611.1"/>
    </source>
</evidence>
<comment type="catalytic activity">
    <reaction evidence="10">
        <text>O-phospho-L-homoserine + H2O = L-threonine + phosphate</text>
        <dbReference type="Rhea" id="RHEA:10840"/>
        <dbReference type="ChEBI" id="CHEBI:15377"/>
        <dbReference type="ChEBI" id="CHEBI:43474"/>
        <dbReference type="ChEBI" id="CHEBI:57590"/>
        <dbReference type="ChEBI" id="CHEBI:57926"/>
        <dbReference type="EC" id="4.2.3.1"/>
    </reaction>
</comment>
<gene>
    <name evidence="14" type="ORF">SY85_21130</name>
</gene>
<evidence type="ECO:0000313" key="15">
    <source>
        <dbReference type="Proteomes" id="UP000077177"/>
    </source>
</evidence>
<name>A0A172TZT1_9BACT</name>
<dbReference type="InterPro" id="IPR004450">
    <property type="entry name" value="Thr_synthase-like"/>
</dbReference>
<evidence type="ECO:0000256" key="5">
    <source>
        <dbReference type="ARBA" id="ARBA00018679"/>
    </source>
</evidence>
<dbReference type="GO" id="GO:0009097">
    <property type="term" value="P:isoleucine biosynthetic process"/>
    <property type="evidence" value="ECO:0007669"/>
    <property type="project" value="TreeGrafter"/>
</dbReference>
<keyword evidence="8 12" id="KW-0663">Pyridoxal phosphate</keyword>
<dbReference type="SUPFAM" id="SSF53686">
    <property type="entry name" value="Tryptophan synthase beta subunit-like PLP-dependent enzymes"/>
    <property type="match status" value="1"/>
</dbReference>
<organism evidence="14 15">
    <name type="scientific">Flavisolibacter tropicus</name>
    <dbReference type="NCBI Taxonomy" id="1492898"/>
    <lineage>
        <taxon>Bacteria</taxon>
        <taxon>Pseudomonadati</taxon>
        <taxon>Bacteroidota</taxon>
        <taxon>Chitinophagia</taxon>
        <taxon>Chitinophagales</taxon>
        <taxon>Chitinophagaceae</taxon>
        <taxon>Flavisolibacter</taxon>
    </lineage>
</organism>
<evidence type="ECO:0000256" key="7">
    <source>
        <dbReference type="ARBA" id="ARBA00022697"/>
    </source>
</evidence>
<dbReference type="InterPro" id="IPR000634">
    <property type="entry name" value="Ser/Thr_deHydtase_PyrdxlP-BS"/>
</dbReference>
<keyword evidence="6" id="KW-0028">Amino-acid biosynthesis</keyword>
<feature type="modified residue" description="N6-(pyridoxal phosphate)lysine" evidence="12">
    <location>
        <position position="122"/>
    </location>
</feature>
<evidence type="ECO:0000256" key="11">
    <source>
        <dbReference type="NCBIfam" id="TIGR00260"/>
    </source>
</evidence>
<evidence type="ECO:0000256" key="2">
    <source>
        <dbReference type="ARBA" id="ARBA00004979"/>
    </source>
</evidence>
<reference evidence="14 15" key="2">
    <citation type="journal article" date="2016" name="Int. J. Syst. Evol. Microbiol.">
        <title>Flavisolibacter tropicus sp. nov., isolated from tropical soil.</title>
        <authorList>
            <person name="Lee J.J."/>
            <person name="Kang M.S."/>
            <person name="Kim G.S."/>
            <person name="Lee C.S."/>
            <person name="Lim S."/>
            <person name="Lee J."/>
            <person name="Roh S.H."/>
            <person name="Kang H."/>
            <person name="Ha J.M."/>
            <person name="Bae S."/>
            <person name="Jung H.Y."/>
            <person name="Kim M.K."/>
        </authorList>
    </citation>
    <scope>NUCLEOTIDE SEQUENCE [LARGE SCALE GENOMIC DNA]</scope>
    <source>
        <strain evidence="14 15">LCS9</strain>
    </source>
</reference>
<dbReference type="PANTHER" id="PTHR48078">
    <property type="entry name" value="THREONINE DEHYDRATASE, MITOCHONDRIAL-RELATED"/>
    <property type="match status" value="1"/>
</dbReference>
<evidence type="ECO:0000256" key="1">
    <source>
        <dbReference type="ARBA" id="ARBA00001933"/>
    </source>
</evidence>
<dbReference type="GO" id="GO:0006567">
    <property type="term" value="P:L-threonine catabolic process"/>
    <property type="evidence" value="ECO:0007669"/>
    <property type="project" value="TreeGrafter"/>
</dbReference>
<dbReference type="InterPro" id="IPR050147">
    <property type="entry name" value="Ser/Thr_Dehydratase"/>
</dbReference>
<dbReference type="AlphaFoldDB" id="A0A172TZT1"/>
<protein>
    <recommendedName>
        <fullName evidence="5 11">Threonine synthase</fullName>
        <ecNumber evidence="4 11">4.2.3.1</ecNumber>
    </recommendedName>
</protein>
<dbReference type="Gene3D" id="3.40.50.1100">
    <property type="match status" value="2"/>
</dbReference>
<dbReference type="CDD" id="cd01563">
    <property type="entry name" value="Thr-synth_1"/>
    <property type="match status" value="1"/>
</dbReference>
<evidence type="ECO:0000259" key="13">
    <source>
        <dbReference type="Pfam" id="PF00291"/>
    </source>
</evidence>
<evidence type="ECO:0000256" key="8">
    <source>
        <dbReference type="ARBA" id="ARBA00022898"/>
    </source>
</evidence>
<dbReference type="GO" id="GO:0004794">
    <property type="term" value="F:threonine deaminase activity"/>
    <property type="evidence" value="ECO:0007669"/>
    <property type="project" value="TreeGrafter"/>
</dbReference>
<dbReference type="GO" id="GO:0003941">
    <property type="term" value="F:L-serine ammonia-lyase activity"/>
    <property type="evidence" value="ECO:0007669"/>
    <property type="project" value="TreeGrafter"/>
</dbReference>
<keyword evidence="15" id="KW-1185">Reference proteome</keyword>
<dbReference type="GO" id="GO:0009088">
    <property type="term" value="P:threonine biosynthetic process"/>
    <property type="evidence" value="ECO:0007669"/>
    <property type="project" value="UniProtKB-UniRule"/>
</dbReference>
<evidence type="ECO:0000256" key="12">
    <source>
        <dbReference type="PIRSR" id="PIRSR604450-51"/>
    </source>
</evidence>
<comment type="similarity">
    <text evidence="3">Belongs to the threonine synthase family.</text>
</comment>
<keyword evidence="9 14" id="KW-0456">Lyase</keyword>
<dbReference type="EMBL" id="CP011390">
    <property type="protein sequence ID" value="ANE52611.1"/>
    <property type="molecule type" value="Genomic_DNA"/>
</dbReference>
<dbReference type="GO" id="GO:0006565">
    <property type="term" value="P:L-serine catabolic process"/>
    <property type="evidence" value="ECO:0007669"/>
    <property type="project" value="TreeGrafter"/>
</dbReference>
<dbReference type="RefSeq" id="WP_066407382.1">
    <property type="nucleotide sequence ID" value="NZ_CP011390.1"/>
</dbReference>
<comment type="cofactor">
    <cofactor evidence="1 12">
        <name>pyridoxal 5'-phosphate</name>
        <dbReference type="ChEBI" id="CHEBI:597326"/>
    </cofactor>
</comment>
<dbReference type="PANTHER" id="PTHR48078:SF6">
    <property type="entry name" value="L-THREONINE DEHYDRATASE CATABOLIC TDCB"/>
    <property type="match status" value="1"/>
</dbReference>
<accession>A0A172TZT1</accession>
<dbReference type="EC" id="4.2.3.1" evidence="4 11"/>
<dbReference type="NCBIfam" id="NF006050">
    <property type="entry name" value="PRK08197.1"/>
    <property type="match status" value="1"/>
</dbReference>
<dbReference type="KEGG" id="fla:SY85_21130"/>
<dbReference type="NCBIfam" id="TIGR00260">
    <property type="entry name" value="thrC"/>
    <property type="match status" value="1"/>
</dbReference>
<dbReference type="UniPathway" id="UPA00050">
    <property type="reaction ID" value="UER00065"/>
</dbReference>
<evidence type="ECO:0000256" key="4">
    <source>
        <dbReference type="ARBA" id="ARBA00013028"/>
    </source>
</evidence>
<evidence type="ECO:0000256" key="10">
    <source>
        <dbReference type="ARBA" id="ARBA00049144"/>
    </source>
</evidence>
<dbReference type="PATRIC" id="fig|1492898.3.peg.4585"/>
<feature type="domain" description="Tryptophan synthase beta chain-like PALP" evidence="13">
    <location>
        <begin position="84"/>
        <end position="389"/>
    </location>
</feature>
<dbReference type="Pfam" id="PF00291">
    <property type="entry name" value="PALP"/>
    <property type="match status" value="1"/>
</dbReference>
<dbReference type="STRING" id="1492898.SY85_21130"/>
<dbReference type="Proteomes" id="UP000077177">
    <property type="component" value="Chromosome"/>
</dbReference>
<dbReference type="PROSITE" id="PS00165">
    <property type="entry name" value="DEHYDRATASE_SER_THR"/>
    <property type="match status" value="1"/>
</dbReference>
<evidence type="ECO:0000256" key="9">
    <source>
        <dbReference type="ARBA" id="ARBA00023239"/>
    </source>
</evidence>
<dbReference type="OrthoDB" id="9778118at2"/>
<dbReference type="InterPro" id="IPR036052">
    <property type="entry name" value="TrpB-like_PALP_sf"/>
</dbReference>
<keyword evidence="7" id="KW-0791">Threonine biosynthesis</keyword>
<evidence type="ECO:0000256" key="6">
    <source>
        <dbReference type="ARBA" id="ARBA00022605"/>
    </source>
</evidence>